<dbReference type="EMBL" id="MT143700">
    <property type="protein sequence ID" value="QJA43352.1"/>
    <property type="molecule type" value="Genomic_DNA"/>
</dbReference>
<name>A0A6H1Z7B8_9ZZZZ</name>
<feature type="transmembrane region" description="Helical" evidence="1">
    <location>
        <begin position="47"/>
        <end position="65"/>
    </location>
</feature>
<organism evidence="2">
    <name type="scientific">viral metagenome</name>
    <dbReference type="NCBI Taxonomy" id="1070528"/>
    <lineage>
        <taxon>unclassified sequences</taxon>
        <taxon>metagenomes</taxon>
        <taxon>organismal metagenomes</taxon>
    </lineage>
</organism>
<feature type="transmembrane region" description="Helical" evidence="1">
    <location>
        <begin position="12"/>
        <end position="35"/>
    </location>
</feature>
<evidence type="ECO:0000313" key="2">
    <source>
        <dbReference type="EMBL" id="QJA43352.1"/>
    </source>
</evidence>
<keyword evidence="1" id="KW-0812">Transmembrane</keyword>
<sequence length="71" mass="8223">MEKKIRQFIKWGLRPAVIFVIGGSFWIAYRVMFSIMNALPTNTTTDIVVAIVCWAMAIWIVCGLWRESKDE</sequence>
<evidence type="ECO:0000256" key="1">
    <source>
        <dbReference type="SAM" id="Phobius"/>
    </source>
</evidence>
<proteinExistence type="predicted"/>
<accession>A0A6H1Z7B8</accession>
<keyword evidence="1" id="KW-1133">Transmembrane helix</keyword>
<dbReference type="AlphaFoldDB" id="A0A6H1Z7B8"/>
<protein>
    <submittedName>
        <fullName evidence="2">Uncharacterized protein</fullName>
    </submittedName>
</protein>
<evidence type="ECO:0000313" key="3">
    <source>
        <dbReference type="EMBL" id="QJB04991.1"/>
    </source>
</evidence>
<dbReference type="EMBL" id="MT143893">
    <property type="protein sequence ID" value="QJB04991.1"/>
    <property type="molecule type" value="Genomic_DNA"/>
</dbReference>
<reference evidence="2" key="1">
    <citation type="submission" date="2020-03" db="EMBL/GenBank/DDBJ databases">
        <title>The deep terrestrial virosphere.</title>
        <authorList>
            <person name="Holmfeldt K."/>
            <person name="Nilsson E."/>
            <person name="Simone D."/>
            <person name="Lopez-Fernandez M."/>
            <person name="Wu X."/>
            <person name="de Brujin I."/>
            <person name="Lundin D."/>
            <person name="Andersson A."/>
            <person name="Bertilsson S."/>
            <person name="Dopson M."/>
        </authorList>
    </citation>
    <scope>NUCLEOTIDE SEQUENCE</scope>
    <source>
        <strain evidence="2">MM171A00247</strain>
        <strain evidence="3">MM171B00144</strain>
    </source>
</reference>
<keyword evidence="1" id="KW-0472">Membrane</keyword>
<gene>
    <name evidence="2" type="ORF">MM171A00247_0066</name>
    <name evidence="3" type="ORF">MM171B00144_0030</name>
</gene>